<keyword evidence="3" id="KW-0378">Hydrolase</keyword>
<evidence type="ECO:0000256" key="1">
    <source>
        <dbReference type="SAM" id="MobiDB-lite"/>
    </source>
</evidence>
<accession>A0A7X5J8N8</accession>
<evidence type="ECO:0000313" key="3">
    <source>
        <dbReference type="EMBL" id="NBN78899.1"/>
    </source>
</evidence>
<organism evidence="3 4">
    <name type="scientific">Pannonibacter tanglangensis</name>
    <dbReference type="NCBI Taxonomy" id="2750084"/>
    <lineage>
        <taxon>Bacteria</taxon>
        <taxon>Pseudomonadati</taxon>
        <taxon>Pseudomonadota</taxon>
        <taxon>Alphaproteobacteria</taxon>
        <taxon>Hyphomicrobiales</taxon>
        <taxon>Stappiaceae</taxon>
        <taxon>Pannonibacter</taxon>
    </lineage>
</organism>
<dbReference type="AlphaFoldDB" id="A0A7X5J8N8"/>
<dbReference type="GO" id="GO:0016787">
    <property type="term" value="F:hydrolase activity"/>
    <property type="evidence" value="ECO:0007669"/>
    <property type="project" value="UniProtKB-KW"/>
</dbReference>
<keyword evidence="4" id="KW-1185">Reference proteome</keyword>
<dbReference type="Pfam" id="PF07486">
    <property type="entry name" value="Hydrolase_2"/>
    <property type="match status" value="1"/>
</dbReference>
<evidence type="ECO:0000259" key="2">
    <source>
        <dbReference type="Pfam" id="PF07486"/>
    </source>
</evidence>
<dbReference type="EMBL" id="JAABLQ010000001">
    <property type="protein sequence ID" value="NBN78899.1"/>
    <property type="molecule type" value="Genomic_DNA"/>
</dbReference>
<gene>
    <name evidence="3" type="ORF">GWI72_11540</name>
</gene>
<proteinExistence type="predicted"/>
<feature type="region of interest" description="Disordered" evidence="1">
    <location>
        <begin position="188"/>
        <end position="208"/>
    </location>
</feature>
<protein>
    <submittedName>
        <fullName evidence="3">Cell wall hydrolase</fullName>
    </submittedName>
</protein>
<dbReference type="RefSeq" id="WP_161708720.1">
    <property type="nucleotide sequence ID" value="NZ_JAABLQ010000001.1"/>
</dbReference>
<comment type="caution">
    <text evidence="3">The sequence shown here is derived from an EMBL/GenBank/DDBJ whole genome shotgun (WGS) entry which is preliminary data.</text>
</comment>
<reference evidence="4" key="1">
    <citation type="submission" date="2020-01" db="EMBL/GenBank/DDBJ databases">
        <authorList>
            <person name="Fang Y."/>
            <person name="Sun R."/>
            <person name="Nie L."/>
            <person name="He J."/>
            <person name="Hao L."/>
            <person name="Wang L."/>
            <person name="Su S."/>
            <person name="Lv E."/>
            <person name="Zhang Z."/>
            <person name="Xie R."/>
            <person name="Liu H."/>
        </authorList>
    </citation>
    <scope>NUCLEOTIDE SEQUENCE [LARGE SCALE GENOMIC DNA]</scope>
    <source>
        <strain evidence="4">XCT-53</strain>
    </source>
</reference>
<dbReference type="Gene3D" id="1.10.10.2520">
    <property type="entry name" value="Cell wall hydrolase SleB, domain 1"/>
    <property type="match status" value="1"/>
</dbReference>
<evidence type="ECO:0000313" key="4">
    <source>
        <dbReference type="Proteomes" id="UP000586722"/>
    </source>
</evidence>
<dbReference type="InterPro" id="IPR011105">
    <property type="entry name" value="Cell_wall_hydrolase_SleB"/>
</dbReference>
<dbReference type="InterPro" id="IPR042047">
    <property type="entry name" value="SleB_dom1"/>
</dbReference>
<dbReference type="Proteomes" id="UP000586722">
    <property type="component" value="Unassembled WGS sequence"/>
</dbReference>
<name>A0A7X5J8N8_9HYPH</name>
<feature type="domain" description="Cell wall hydrolase SleB" evidence="2">
    <location>
        <begin position="296"/>
        <end position="406"/>
    </location>
</feature>
<sequence length="414" mass="45621">MFGPVYLCGKPFRPRRRYRLRHALALTPLALIALTQPIAVQDVSQLIATQGGTRPKWMASIENSAPPMAIAPTLVLAQAGTPQPPLPAHGTDPGTTTAVQGIQSTTIRGLDEVVKDALPDEVPDEIRINRERKGDRFLSMAPDRAMLDQAAGSVYALSSLLSNGSPQSLPRVAFVKPEPLTKAETTQLAAASAAAAKSGRKPRGQDGEPMDLQKIMMARNAAAASFSLVSAYAPETVEDTRDPFNALFGAQYEEEMPPPEDPENPHWWAQRPLPASVHEPKELRCLAEAIYFEARGEIEEGQVAVGQVVLNRVKNPAYPDTICEVVYQNRHKRNRCQFSFACDTIPDRVSEGEAWTRAQRLARELVAGEQYLKMVDSSTHYHATYVRPRWAGQMSKRGKIGLHIFYKTYAGAWN</sequence>